<dbReference type="Proteomes" id="UP000006167">
    <property type="component" value="Chromosome"/>
</dbReference>
<dbReference type="KEGG" id="esl:O3K_22195"/>
<evidence type="ECO:0000313" key="1">
    <source>
        <dbReference type="EMBL" id="AFS76295.1"/>
    </source>
</evidence>
<protein>
    <submittedName>
        <fullName evidence="1">Uncharacterized protein</fullName>
    </submittedName>
</protein>
<organism evidence="1 2">
    <name type="scientific">Escherichia coli O104:H4 (strain 2011C-3493)</name>
    <dbReference type="NCBI Taxonomy" id="1133852"/>
    <lineage>
        <taxon>Bacteria</taxon>
        <taxon>Pseudomonadati</taxon>
        <taxon>Pseudomonadota</taxon>
        <taxon>Gammaproteobacteria</taxon>
        <taxon>Enterobacterales</taxon>
        <taxon>Enterobacteriaceae</taxon>
        <taxon>Escherichia</taxon>
    </lineage>
</organism>
<proteinExistence type="predicted"/>
<name>A0A0E0Y4Q8_ECO1C</name>
<sequence>MQAKFISLSFMSASSFKHLLGVYRYFAHKHHVYDVTKLVNALIRIKTLSGRC</sequence>
<accession>A0A0E0Y4Q8</accession>
<gene>
    <name evidence="1" type="ordered locus">O3K_22195</name>
</gene>
<dbReference type="AlphaFoldDB" id="A0A0E0Y4Q8"/>
<reference evidence="1 2" key="1">
    <citation type="journal article" date="2012" name="PLoS ONE">
        <title>Genomic comparison of Escherichia coli O104:H4 isolates from 2009 and 2011 reveals plasmid, and prophage heterogeneity, including Shiga toxin encoding phage stx2.</title>
        <authorList>
            <consortium name="Threat Characterization Consortium"/>
            <person name="Ahmed S.A."/>
            <person name="Awosika J."/>
            <person name="Baldwin C."/>
            <person name="Bishop-Lilly K.A."/>
            <person name="Biswas B."/>
            <person name="Broomall S."/>
            <person name="Chain P.S."/>
            <person name="Chertkov O."/>
            <person name="Chokoshvili O."/>
            <person name="Coyne S."/>
            <person name="Davenport K."/>
            <person name="Detter J.C."/>
            <person name="Dorman W."/>
            <person name="Erkkila T.H."/>
            <person name="Folster J.P."/>
            <person name="Frey K.G."/>
            <person name="George M."/>
            <person name="Gleasner C."/>
            <person name="Henry M."/>
            <person name="Hill K.K."/>
            <person name="Hubbard K."/>
            <person name="Insalaco J."/>
            <person name="Johnson S."/>
            <person name="Kitzmiller A."/>
            <person name="Krepps M."/>
            <person name="Lo C.C."/>
            <person name="Luu T."/>
            <person name="McNew L.A."/>
            <person name="Minogue T."/>
            <person name="Munk C.A."/>
            <person name="Osborne B."/>
            <person name="Patel M."/>
            <person name="Reitenga K.G."/>
            <person name="Rosenzweig C.N."/>
            <person name="Shea A."/>
            <person name="Shen X."/>
            <person name="Strockbine N."/>
            <person name="Tarr C."/>
            <person name="Teshima H."/>
            <person name="van Gieson E."/>
            <person name="Verratti K."/>
            <person name="Wolcott M."/>
            <person name="Xie G."/>
            <person name="Sozhamannan S."/>
            <person name="Gibbons H.S."/>
        </authorList>
    </citation>
    <scope>NUCLEOTIDE SEQUENCE [LARGE SCALE GENOMIC DNA]</scope>
    <source>
        <strain evidence="1 2">2011C-3493</strain>
    </source>
</reference>
<dbReference type="HOGENOM" id="CLU_3079308_0_0_6"/>
<evidence type="ECO:0000313" key="2">
    <source>
        <dbReference type="Proteomes" id="UP000006167"/>
    </source>
</evidence>
<dbReference type="EMBL" id="CP003289">
    <property type="protein sequence ID" value="AFS76295.1"/>
    <property type="molecule type" value="Genomic_DNA"/>
</dbReference>